<proteinExistence type="predicted"/>
<protein>
    <submittedName>
        <fullName evidence="1">Uncharacterized protein</fullName>
    </submittedName>
</protein>
<reference evidence="1 2" key="1">
    <citation type="submission" date="2020-02" db="EMBL/GenBank/DDBJ databases">
        <title>Draft genome sequence of Haematococcus lacustris strain NIES-144.</title>
        <authorList>
            <person name="Morimoto D."/>
            <person name="Nakagawa S."/>
            <person name="Yoshida T."/>
            <person name="Sawayama S."/>
        </authorList>
    </citation>
    <scope>NUCLEOTIDE SEQUENCE [LARGE SCALE GENOMIC DNA]</scope>
    <source>
        <strain evidence="1 2">NIES-144</strain>
    </source>
</reference>
<name>A0A699ZVY3_HAELA</name>
<dbReference type="GO" id="GO:0052636">
    <property type="term" value="F:arabinosyltransferase activity"/>
    <property type="evidence" value="ECO:0007669"/>
    <property type="project" value="TreeGrafter"/>
</dbReference>
<organism evidence="1 2">
    <name type="scientific">Haematococcus lacustris</name>
    <name type="common">Green alga</name>
    <name type="synonym">Haematococcus pluvialis</name>
    <dbReference type="NCBI Taxonomy" id="44745"/>
    <lineage>
        <taxon>Eukaryota</taxon>
        <taxon>Viridiplantae</taxon>
        <taxon>Chlorophyta</taxon>
        <taxon>core chlorophytes</taxon>
        <taxon>Chlorophyceae</taxon>
        <taxon>CS clade</taxon>
        <taxon>Chlamydomonadales</taxon>
        <taxon>Haematococcaceae</taxon>
        <taxon>Haematococcus</taxon>
    </lineage>
</organism>
<dbReference type="InterPro" id="IPR053250">
    <property type="entry name" value="Glycosyltransferase_77"/>
</dbReference>
<dbReference type="PANTHER" id="PTHR46936:SF1">
    <property type="entry name" value="ARABINOSYLTRANSFERASE XEG113"/>
    <property type="match status" value="1"/>
</dbReference>
<dbReference type="Proteomes" id="UP000485058">
    <property type="component" value="Unassembled WGS sequence"/>
</dbReference>
<dbReference type="GO" id="GO:0052325">
    <property type="term" value="P:cell wall pectin biosynthetic process"/>
    <property type="evidence" value="ECO:0007669"/>
    <property type="project" value="TreeGrafter"/>
</dbReference>
<dbReference type="GO" id="GO:0005794">
    <property type="term" value="C:Golgi apparatus"/>
    <property type="evidence" value="ECO:0007669"/>
    <property type="project" value="TreeGrafter"/>
</dbReference>
<comment type="caution">
    <text evidence="1">The sequence shown here is derived from an EMBL/GenBank/DDBJ whole genome shotgun (WGS) entry which is preliminary data.</text>
</comment>
<accession>A0A699ZVY3</accession>
<dbReference type="EMBL" id="BLLF01003256">
    <property type="protein sequence ID" value="GFH26833.1"/>
    <property type="molecule type" value="Genomic_DNA"/>
</dbReference>
<evidence type="ECO:0000313" key="2">
    <source>
        <dbReference type="Proteomes" id="UP000485058"/>
    </source>
</evidence>
<dbReference type="PANTHER" id="PTHR46936">
    <property type="entry name" value="ARABINOSYLTRANSFERASE XEG113"/>
    <property type="match status" value="1"/>
</dbReference>
<dbReference type="AlphaFoldDB" id="A0A699ZVY3"/>
<gene>
    <name evidence="1" type="ORF">HaLaN_25050</name>
</gene>
<keyword evidence="2" id="KW-1185">Reference proteome</keyword>
<sequence>MREYMYFRDPPEYYNTGRYLSVQLSPVTVPPDFNTWNDTVAMAQHHWKSIQQQLSELYYAFALAYTSSRILILPRLTCFCIHNWFESPLCRLPGETITQLPMDCPAVREYSFLENPRTHTRYKAAPFLISAKELQFPEHKPRHHYLPLKYKDLELNAELERLHAEPRLHVLNPKALFSNFSFPHYQNVFNKLMSSLAIRWCCLPRKDMDRVGIRDEGFQLAVAP</sequence>
<evidence type="ECO:0000313" key="1">
    <source>
        <dbReference type="EMBL" id="GFH26833.1"/>
    </source>
</evidence>